<organism evidence="3 4">
    <name type="scientific">Polyplax serrata</name>
    <name type="common">Common mouse louse</name>
    <dbReference type="NCBI Taxonomy" id="468196"/>
    <lineage>
        <taxon>Eukaryota</taxon>
        <taxon>Metazoa</taxon>
        <taxon>Ecdysozoa</taxon>
        <taxon>Arthropoda</taxon>
        <taxon>Hexapoda</taxon>
        <taxon>Insecta</taxon>
        <taxon>Pterygota</taxon>
        <taxon>Neoptera</taxon>
        <taxon>Paraneoptera</taxon>
        <taxon>Psocodea</taxon>
        <taxon>Troctomorpha</taxon>
        <taxon>Phthiraptera</taxon>
        <taxon>Anoplura</taxon>
        <taxon>Polyplacidae</taxon>
        <taxon>Polyplax</taxon>
    </lineage>
</organism>
<dbReference type="Proteomes" id="UP001372834">
    <property type="component" value="Unassembled WGS sequence"/>
</dbReference>
<reference evidence="3 4" key="1">
    <citation type="submission" date="2023-10" db="EMBL/GenBank/DDBJ databases">
        <title>Genomes of two closely related lineages of the louse Polyplax serrata with different host specificities.</title>
        <authorList>
            <person name="Martinu J."/>
            <person name="Tarabai H."/>
            <person name="Stefka J."/>
            <person name="Hypsa V."/>
        </authorList>
    </citation>
    <scope>NUCLEOTIDE SEQUENCE [LARGE SCALE GENOMIC DNA]</scope>
    <source>
        <strain evidence="3">HR10_N</strain>
    </source>
</reference>
<dbReference type="EMBL" id="JAWJWE010000001">
    <property type="protein sequence ID" value="KAK6644976.1"/>
    <property type="molecule type" value="Genomic_DNA"/>
</dbReference>
<name>A0AAN8SFY5_POLSC</name>
<feature type="chain" id="PRO_5042978068" description="DUF4789 domain-containing protein" evidence="1">
    <location>
        <begin position="22"/>
        <end position="344"/>
    </location>
</feature>
<evidence type="ECO:0000313" key="3">
    <source>
        <dbReference type="EMBL" id="KAK6644976.1"/>
    </source>
</evidence>
<protein>
    <recommendedName>
        <fullName evidence="2">DUF4789 domain-containing protein</fullName>
    </recommendedName>
</protein>
<sequence>MRNGLLTLSFVFVCLFHEGHFRSIVTDKEFECYSEEKIYHKPTDKCYKLLTTGPCQRGHWFVLEKPRGTVNATIKATCAREICQDGEYYWPKTNSCVRAADKKKLCGDNTGEELVTNVFGEGECICTRDPPRARLKGDRTNRCYLLYTQGPCLPTQVFGYSDVSEEASCISDPCYTQAVYKRRNKLIPKDAILAPWENGTCFELGTRGPCPEGLTFKVHSLGMTPKCASFTNSLFQLEKPSHCFEDENGKCQQLIKTSKNETATNYRKELFERYIGARKKRLAWGSVHAKRRNTYCRALLNQIFGGVKPCDLDVNGNCQQKATQKKRSTADRYMKELEMILNKK</sequence>
<dbReference type="AlphaFoldDB" id="A0AAN8SFY5"/>
<gene>
    <name evidence="3" type="ORF">RUM43_001252</name>
</gene>
<feature type="signal peptide" evidence="1">
    <location>
        <begin position="1"/>
        <end position="21"/>
    </location>
</feature>
<evidence type="ECO:0000256" key="1">
    <source>
        <dbReference type="SAM" id="SignalP"/>
    </source>
</evidence>
<keyword evidence="1" id="KW-0732">Signal</keyword>
<comment type="caution">
    <text evidence="3">The sequence shown here is derived from an EMBL/GenBank/DDBJ whole genome shotgun (WGS) entry which is preliminary data.</text>
</comment>
<dbReference type="InterPro" id="IPR031993">
    <property type="entry name" value="DUF4789"/>
</dbReference>
<proteinExistence type="predicted"/>
<evidence type="ECO:0000313" key="4">
    <source>
        <dbReference type="Proteomes" id="UP001372834"/>
    </source>
</evidence>
<evidence type="ECO:0000259" key="2">
    <source>
        <dbReference type="Pfam" id="PF16033"/>
    </source>
</evidence>
<dbReference type="Pfam" id="PF16033">
    <property type="entry name" value="DUF4789"/>
    <property type="match status" value="2"/>
</dbReference>
<feature type="domain" description="DUF4789" evidence="2">
    <location>
        <begin position="31"/>
        <end position="99"/>
    </location>
</feature>
<dbReference type="PANTHER" id="PTHR21177">
    <property type="entry name" value="IP06524P-RELATED"/>
    <property type="match status" value="1"/>
</dbReference>
<accession>A0AAN8SFY5</accession>
<feature type="domain" description="DUF4789" evidence="2">
    <location>
        <begin position="113"/>
        <end position="210"/>
    </location>
</feature>